<evidence type="ECO:0000256" key="8">
    <source>
        <dbReference type="RuleBase" id="RU361169"/>
    </source>
</evidence>
<comment type="caution">
    <text evidence="9">The sequence shown here is derived from an EMBL/GenBank/DDBJ whole genome shotgun (WGS) entry which is preliminary data.</text>
</comment>
<dbReference type="GO" id="GO:0004650">
    <property type="term" value="F:polygalacturonase activity"/>
    <property type="evidence" value="ECO:0007669"/>
    <property type="project" value="InterPro"/>
</dbReference>
<dbReference type="GO" id="GO:0005975">
    <property type="term" value="P:carbohydrate metabolic process"/>
    <property type="evidence" value="ECO:0007669"/>
    <property type="project" value="InterPro"/>
</dbReference>
<keyword evidence="7" id="KW-0961">Cell wall biogenesis/degradation</keyword>
<dbReference type="AlphaFoldDB" id="A0A9Q1QC41"/>
<protein>
    <recommendedName>
        <fullName evidence="11">Endo-polygalacturonase</fullName>
    </recommendedName>
</protein>
<evidence type="ECO:0000313" key="9">
    <source>
        <dbReference type="EMBL" id="KAJ8436677.1"/>
    </source>
</evidence>
<gene>
    <name evidence="9" type="ORF">Cgig2_006387</name>
</gene>
<dbReference type="PANTHER" id="PTHR31375">
    <property type="match status" value="1"/>
</dbReference>
<dbReference type="InterPro" id="IPR000743">
    <property type="entry name" value="Glyco_hydro_28"/>
</dbReference>
<dbReference type="OrthoDB" id="1909044at2759"/>
<comment type="subcellular location">
    <subcellularLocation>
        <location evidence="1">Secreted</location>
        <location evidence="1">Cell wall</location>
    </subcellularLocation>
</comment>
<evidence type="ECO:0008006" key="11">
    <source>
        <dbReference type="Google" id="ProtNLM"/>
    </source>
</evidence>
<evidence type="ECO:0000256" key="1">
    <source>
        <dbReference type="ARBA" id="ARBA00004191"/>
    </source>
</evidence>
<dbReference type="Proteomes" id="UP001153076">
    <property type="component" value="Unassembled WGS sequence"/>
</dbReference>
<evidence type="ECO:0000256" key="5">
    <source>
        <dbReference type="ARBA" id="ARBA00022801"/>
    </source>
</evidence>
<name>A0A9Q1QC41_9CARY</name>
<organism evidence="9 10">
    <name type="scientific">Carnegiea gigantea</name>
    <dbReference type="NCBI Taxonomy" id="171969"/>
    <lineage>
        <taxon>Eukaryota</taxon>
        <taxon>Viridiplantae</taxon>
        <taxon>Streptophyta</taxon>
        <taxon>Embryophyta</taxon>
        <taxon>Tracheophyta</taxon>
        <taxon>Spermatophyta</taxon>
        <taxon>Magnoliopsida</taxon>
        <taxon>eudicotyledons</taxon>
        <taxon>Gunneridae</taxon>
        <taxon>Pentapetalae</taxon>
        <taxon>Caryophyllales</taxon>
        <taxon>Cactineae</taxon>
        <taxon>Cactaceae</taxon>
        <taxon>Cactoideae</taxon>
        <taxon>Echinocereeae</taxon>
        <taxon>Carnegiea</taxon>
    </lineage>
</organism>
<keyword evidence="3" id="KW-0134">Cell wall</keyword>
<evidence type="ECO:0000256" key="4">
    <source>
        <dbReference type="ARBA" id="ARBA00022525"/>
    </source>
</evidence>
<keyword evidence="6 8" id="KW-0326">Glycosidase</keyword>
<reference evidence="9" key="1">
    <citation type="submission" date="2022-04" db="EMBL/GenBank/DDBJ databases">
        <title>Carnegiea gigantea Genome sequencing and assembly v2.</title>
        <authorList>
            <person name="Copetti D."/>
            <person name="Sanderson M.J."/>
            <person name="Burquez A."/>
            <person name="Wojciechowski M.F."/>
        </authorList>
    </citation>
    <scope>NUCLEOTIDE SEQUENCE</scope>
    <source>
        <strain evidence="9">SGP5-SGP5p</strain>
        <tissue evidence="9">Aerial part</tissue>
    </source>
</reference>
<dbReference type="GO" id="GO:0071555">
    <property type="term" value="P:cell wall organization"/>
    <property type="evidence" value="ECO:0007669"/>
    <property type="project" value="UniProtKB-KW"/>
</dbReference>
<accession>A0A9Q1QC41</accession>
<evidence type="ECO:0000256" key="7">
    <source>
        <dbReference type="ARBA" id="ARBA00023316"/>
    </source>
</evidence>
<comment type="similarity">
    <text evidence="2 8">Belongs to the glycosyl hydrolase 28 family.</text>
</comment>
<dbReference type="EMBL" id="JAKOGI010000335">
    <property type="protein sequence ID" value="KAJ8436677.1"/>
    <property type="molecule type" value="Genomic_DNA"/>
</dbReference>
<sequence>MLAWNSACGLADFSTITVLEGQFLLKTALKFNGQSCKCSGVTFDFKSTIVGPSNFNALGNVETWFAFDGVTGVCGLVRGPRMTLRLTNSMNIVINGVTSINSQFYHIVIDGCKNVKVQGVKVSASGSSPNTDGIHVESSMGVTILSTNIGIGDDCVSIGEGTTNLWIKDMKCGSGHGIRKEVNEAGVQNITVKTATFTRTYNGVGIKSWDRPSNVFVGNDLFEHIIMDYGVNISGVTYQDIHGSSATPAVVKFGCSPKYHCKDIKLEDVKLTYKNQAS</sequence>
<evidence type="ECO:0000256" key="3">
    <source>
        <dbReference type="ARBA" id="ARBA00022512"/>
    </source>
</evidence>
<evidence type="ECO:0000256" key="2">
    <source>
        <dbReference type="ARBA" id="ARBA00008834"/>
    </source>
</evidence>
<evidence type="ECO:0000256" key="6">
    <source>
        <dbReference type="ARBA" id="ARBA00023295"/>
    </source>
</evidence>
<dbReference type="InterPro" id="IPR011050">
    <property type="entry name" value="Pectin_lyase_fold/virulence"/>
</dbReference>
<proteinExistence type="inferred from homology"/>
<keyword evidence="4" id="KW-0964">Secreted</keyword>
<dbReference type="Gene3D" id="2.160.20.10">
    <property type="entry name" value="Single-stranded right-handed beta-helix, Pectin lyase-like"/>
    <property type="match status" value="1"/>
</dbReference>
<dbReference type="SUPFAM" id="SSF51126">
    <property type="entry name" value="Pectin lyase-like"/>
    <property type="match status" value="1"/>
</dbReference>
<evidence type="ECO:0000313" key="10">
    <source>
        <dbReference type="Proteomes" id="UP001153076"/>
    </source>
</evidence>
<keyword evidence="10" id="KW-1185">Reference proteome</keyword>
<dbReference type="Pfam" id="PF00295">
    <property type="entry name" value="Glyco_hydro_28"/>
    <property type="match status" value="2"/>
</dbReference>
<dbReference type="InterPro" id="IPR012334">
    <property type="entry name" value="Pectin_lyas_fold"/>
</dbReference>
<keyword evidence="5 8" id="KW-0378">Hydrolase</keyword>